<feature type="compositionally biased region" description="Polar residues" evidence="4">
    <location>
        <begin position="243"/>
        <end position="254"/>
    </location>
</feature>
<evidence type="ECO:0008006" key="7">
    <source>
        <dbReference type="Google" id="ProtNLM"/>
    </source>
</evidence>
<accession>A0A8K1FPR0</accession>
<comment type="caution">
    <text evidence="5">The sequence shown here is derived from an EMBL/GenBank/DDBJ whole genome shotgun (WGS) entry which is preliminary data.</text>
</comment>
<feature type="region of interest" description="Disordered" evidence="4">
    <location>
        <begin position="47"/>
        <end position="226"/>
    </location>
</feature>
<name>A0A8K1FPR0_PYTOL</name>
<evidence type="ECO:0000313" key="6">
    <source>
        <dbReference type="Proteomes" id="UP000794436"/>
    </source>
</evidence>
<dbReference type="OrthoDB" id="1939643at2759"/>
<dbReference type="PANTHER" id="PTHR16684:SF11">
    <property type="entry name" value="CENTROMERE PROTEIN C"/>
    <property type="match status" value="1"/>
</dbReference>
<dbReference type="InterPro" id="IPR028386">
    <property type="entry name" value="CENP-C/Mif2/cnp3"/>
</dbReference>
<dbReference type="Proteomes" id="UP000794436">
    <property type="component" value="Unassembled WGS sequence"/>
</dbReference>
<dbReference type="GO" id="GO:0051315">
    <property type="term" value="P:attachment of mitotic spindle microtubules to kinetochore"/>
    <property type="evidence" value="ECO:0007669"/>
    <property type="project" value="TreeGrafter"/>
</dbReference>
<evidence type="ECO:0000256" key="2">
    <source>
        <dbReference type="ARBA" id="ARBA00010291"/>
    </source>
</evidence>
<feature type="compositionally biased region" description="Basic and acidic residues" evidence="4">
    <location>
        <begin position="632"/>
        <end position="646"/>
    </location>
</feature>
<feature type="region of interest" description="Disordered" evidence="4">
    <location>
        <begin position="623"/>
        <end position="646"/>
    </location>
</feature>
<organism evidence="5 6">
    <name type="scientific">Pythium oligandrum</name>
    <name type="common">Mycoparasitic fungus</name>
    <dbReference type="NCBI Taxonomy" id="41045"/>
    <lineage>
        <taxon>Eukaryota</taxon>
        <taxon>Sar</taxon>
        <taxon>Stramenopiles</taxon>
        <taxon>Oomycota</taxon>
        <taxon>Peronosporomycetes</taxon>
        <taxon>Pythiales</taxon>
        <taxon>Pythiaceae</taxon>
        <taxon>Pythium</taxon>
    </lineage>
</organism>
<keyword evidence="6" id="KW-1185">Reference proteome</keyword>
<dbReference type="GO" id="GO:0005634">
    <property type="term" value="C:nucleus"/>
    <property type="evidence" value="ECO:0007669"/>
    <property type="project" value="UniProtKB-SubCell"/>
</dbReference>
<sequence>MDSDELAELMPRTRAANERASVNVGNLRTYMAQSAASQRASVMIRNDVRKDDQGFDDIDDFWAENDGLDDDNDGTEGEESSILSEGVMSSANVSMMSNRSGVPDNDDFDFGAGNVSDSADTMDLESLPPQPTPASARRAKKLKEAALAEAQRSSRSAPTPEMDDSYEISFTPKKSSRGSSKAASNKELGSGSKAAQKKKMRRQSRDSFGSDVGGFNSNNSPFSINDAVLTPLSNASEKNLPSIKSFSESVSVNSPDIRVDLFKSKKTKSSKKSEKSDKSGKSDKSDKSGKSDKSDKGEKRSKPAKSKDTVRTPKTQTRKYTYKSSPVTDVSFENPADNDGSYMMTSMGGTDDDDSDWGDRHNDGSMVKRTRDGDLSYADAVLRDIDGDDVNGLRRSKRRRFKPLEWYKGEHYVYERRQSGVGLVIPTVAGIERVGSRSPTKKDRPKKRPTTTSRPKNQKPLPADKLPKDLVFENGEWADIWDNVAGCINKINVICRANEIDHRELPSVDSLPPGFAGQSFNIRSNVPFSRWICGRLGLPPGAAKEAESVGDAVQVFQVMDCQPQSLEVAFGPVTDDYFDLDNATRFLLNPKDEFYVPPQNAYYLRNHSETTTCELHFMILKPGSSKSAASSRESEGGSEQKRQKKH</sequence>
<dbReference type="Gene3D" id="2.60.120.10">
    <property type="entry name" value="Jelly Rolls"/>
    <property type="match status" value="1"/>
</dbReference>
<protein>
    <recommendedName>
        <fullName evidence="7">Mif2/CENP-C cupin domain-containing protein</fullName>
    </recommendedName>
</protein>
<dbReference type="GO" id="GO:0019237">
    <property type="term" value="F:centromeric DNA binding"/>
    <property type="evidence" value="ECO:0007669"/>
    <property type="project" value="InterPro"/>
</dbReference>
<dbReference type="InterPro" id="IPR014710">
    <property type="entry name" value="RmlC-like_jellyroll"/>
</dbReference>
<comment type="subcellular location">
    <subcellularLocation>
        <location evidence="1">Nucleus</location>
    </subcellularLocation>
</comment>
<dbReference type="AlphaFoldDB" id="A0A8K1FPR0"/>
<feature type="region of interest" description="Disordered" evidence="4">
    <location>
        <begin position="243"/>
        <end position="370"/>
    </location>
</feature>
<dbReference type="EMBL" id="SPLM01000002">
    <property type="protein sequence ID" value="TMW68624.1"/>
    <property type="molecule type" value="Genomic_DNA"/>
</dbReference>
<reference evidence="5" key="1">
    <citation type="submission" date="2019-03" db="EMBL/GenBank/DDBJ databases">
        <title>Long read genome sequence of the mycoparasitic Pythium oligandrum ATCC 38472 isolated from sugarbeet rhizosphere.</title>
        <authorList>
            <person name="Gaulin E."/>
        </authorList>
    </citation>
    <scope>NUCLEOTIDE SEQUENCE</scope>
    <source>
        <strain evidence="5">ATCC 38472_TT</strain>
    </source>
</reference>
<dbReference type="GO" id="GO:0000776">
    <property type="term" value="C:kinetochore"/>
    <property type="evidence" value="ECO:0007669"/>
    <property type="project" value="InterPro"/>
</dbReference>
<feature type="compositionally biased region" description="Basic and acidic residues" evidence="4">
    <location>
        <begin position="271"/>
        <end position="311"/>
    </location>
</feature>
<keyword evidence="3" id="KW-0539">Nucleus</keyword>
<evidence type="ECO:0000256" key="4">
    <source>
        <dbReference type="SAM" id="MobiDB-lite"/>
    </source>
</evidence>
<dbReference type="GO" id="GO:0051455">
    <property type="term" value="P:spindle attachment to meiosis I kinetochore"/>
    <property type="evidence" value="ECO:0007669"/>
    <property type="project" value="TreeGrafter"/>
</dbReference>
<feature type="compositionally biased region" description="Acidic residues" evidence="4">
    <location>
        <begin position="54"/>
        <end position="79"/>
    </location>
</feature>
<evidence type="ECO:0000256" key="3">
    <source>
        <dbReference type="ARBA" id="ARBA00023242"/>
    </source>
</evidence>
<proteinExistence type="inferred from homology"/>
<dbReference type="GO" id="GO:0051382">
    <property type="term" value="P:kinetochore assembly"/>
    <property type="evidence" value="ECO:0007669"/>
    <property type="project" value="InterPro"/>
</dbReference>
<evidence type="ECO:0000313" key="5">
    <source>
        <dbReference type="EMBL" id="TMW68624.1"/>
    </source>
</evidence>
<feature type="compositionally biased region" description="Low complexity" evidence="4">
    <location>
        <begin position="87"/>
        <end position="100"/>
    </location>
</feature>
<feature type="compositionally biased region" description="Low complexity" evidence="4">
    <location>
        <begin position="177"/>
        <end position="186"/>
    </location>
</feature>
<comment type="similarity">
    <text evidence="2">Belongs to the CENP-C/MIF2 family.</text>
</comment>
<feature type="region of interest" description="Disordered" evidence="4">
    <location>
        <begin position="433"/>
        <end position="466"/>
    </location>
</feature>
<gene>
    <name evidence="5" type="ORF">Poli38472_006092</name>
</gene>
<evidence type="ECO:0000256" key="1">
    <source>
        <dbReference type="ARBA" id="ARBA00004123"/>
    </source>
</evidence>
<dbReference type="PANTHER" id="PTHR16684">
    <property type="entry name" value="CENTROMERE PROTEIN C"/>
    <property type="match status" value="1"/>
</dbReference>